<dbReference type="Pfam" id="PF13548">
    <property type="entry name" value="DUF4126"/>
    <property type="match status" value="1"/>
</dbReference>
<evidence type="ECO:0000313" key="3">
    <source>
        <dbReference type="EMBL" id="UXH77140.1"/>
    </source>
</evidence>
<sequence>MNFNDSNQGDVPLGMASGLAAGLVGAGVMTAFQALLARGQITSGVSGAPSTEKAANRVARLTTGQSIRRSRRGAAGEAVHYAVGSLVGGVYGAVAEVQPRVTLGQGTAFGVAAATVVDETLVPAFRLGDPVWRAPVQSHPYSYVSHMVFGATTEVARQLFRRFFSRVKAGAAAVQQSPSRPVVQTTVAAPDSPRSLTLAFLLGATAGPRTSAPLTAVSWAARLGWINLKGSPLAFLGTTQAVAVTTPMAIGELVVDKLPSTPDRTMPVGVGARVLSGAVSGAAVAGGRSWQGALAGAAGSIVATYVGHAIRTRVSRALGQDWPVAAAEDLLAFGGAAMVCLASVAPDDAEAVHWAT</sequence>
<keyword evidence="4" id="KW-1185">Reference proteome</keyword>
<reference evidence="3" key="1">
    <citation type="submission" date="2022-10" db="EMBL/GenBank/DDBJ databases">
        <title>Characterization and whole genome sequencing of a new Roseateles species, isolated from fresh water.</title>
        <authorList>
            <person name="Guliayeva D.Y."/>
            <person name="Akhremchuk A.E."/>
            <person name="Sikolenko M.A."/>
            <person name="Valentovich L.N."/>
            <person name="Sidarenka A.V."/>
        </authorList>
    </citation>
    <scope>NUCLEOTIDE SEQUENCE</scope>
    <source>
        <strain evidence="3">BIM B-1768</strain>
    </source>
</reference>
<dbReference type="EMBL" id="CP104562">
    <property type="protein sequence ID" value="UXH77140.1"/>
    <property type="molecule type" value="Genomic_DNA"/>
</dbReference>
<evidence type="ECO:0000259" key="2">
    <source>
        <dbReference type="Pfam" id="PF13548"/>
    </source>
</evidence>
<dbReference type="RefSeq" id="WP_261756884.1">
    <property type="nucleotide sequence ID" value="NZ_CP104562.2"/>
</dbReference>
<dbReference type="InterPro" id="IPR009898">
    <property type="entry name" value="DUF1440"/>
</dbReference>
<dbReference type="Pfam" id="PF07274">
    <property type="entry name" value="DUF1440"/>
    <property type="match status" value="1"/>
</dbReference>
<feature type="domain" description="DUF4126" evidence="2">
    <location>
        <begin position="197"/>
        <end position="339"/>
    </location>
</feature>
<evidence type="ECO:0000313" key="4">
    <source>
        <dbReference type="Proteomes" id="UP001064933"/>
    </source>
</evidence>
<dbReference type="Proteomes" id="UP001064933">
    <property type="component" value="Chromosome"/>
</dbReference>
<keyword evidence="1" id="KW-0812">Transmembrane</keyword>
<organism evidence="3 4">
    <name type="scientific">Roseateles amylovorans</name>
    <dbReference type="NCBI Taxonomy" id="2978473"/>
    <lineage>
        <taxon>Bacteria</taxon>
        <taxon>Pseudomonadati</taxon>
        <taxon>Pseudomonadota</taxon>
        <taxon>Betaproteobacteria</taxon>
        <taxon>Burkholderiales</taxon>
        <taxon>Sphaerotilaceae</taxon>
        <taxon>Roseateles</taxon>
    </lineage>
</organism>
<keyword evidence="1" id="KW-1133">Transmembrane helix</keyword>
<gene>
    <name evidence="3" type="ORF">N4261_19290</name>
</gene>
<dbReference type="InterPro" id="IPR025196">
    <property type="entry name" value="DUF4126"/>
</dbReference>
<name>A0ABY6AWG0_9BURK</name>
<protein>
    <submittedName>
        <fullName evidence="3">DUF1440 domain-containing protein</fullName>
    </submittedName>
</protein>
<evidence type="ECO:0000256" key="1">
    <source>
        <dbReference type="SAM" id="Phobius"/>
    </source>
</evidence>
<feature type="transmembrane region" description="Helical" evidence="1">
    <location>
        <begin position="12"/>
        <end position="36"/>
    </location>
</feature>
<proteinExistence type="predicted"/>
<accession>A0ABY6AWG0</accession>
<keyword evidence="1" id="KW-0472">Membrane</keyword>